<dbReference type="InterPro" id="IPR025904">
    <property type="entry name" value="Tubulin-like"/>
</dbReference>
<proteinExistence type="predicted"/>
<reference evidence="2" key="1">
    <citation type="journal article" date="2019" name="PLoS Negl. Trop. Dis.">
        <title>Revisiting the worldwide diversity of Leptospira species in the environment.</title>
        <authorList>
            <person name="Vincent A.T."/>
            <person name="Schiettekatte O."/>
            <person name="Bourhy P."/>
            <person name="Veyrier F.J."/>
            <person name="Picardeau M."/>
        </authorList>
    </citation>
    <scope>NUCLEOTIDE SEQUENCE [LARGE SCALE GENOMIC DNA]</scope>
    <source>
        <strain evidence="2">201702476</strain>
    </source>
</reference>
<protein>
    <recommendedName>
        <fullName evidence="4">Tubulin-like protein</fullName>
    </recommendedName>
</protein>
<dbReference type="InterPro" id="IPR036525">
    <property type="entry name" value="Tubulin/FtsZ_GTPase_sf"/>
</dbReference>
<dbReference type="EMBL" id="RQGD01000024">
    <property type="protein sequence ID" value="TGL59304.1"/>
    <property type="molecule type" value="Genomic_DNA"/>
</dbReference>
<feature type="coiled-coil region" evidence="1">
    <location>
        <begin position="678"/>
        <end position="705"/>
    </location>
</feature>
<dbReference type="Pfam" id="PF13809">
    <property type="entry name" value="Tubulin_2"/>
    <property type="match status" value="2"/>
</dbReference>
<dbReference type="SUPFAM" id="SSF52490">
    <property type="entry name" value="Tubulin nucleotide-binding domain-like"/>
    <property type="match status" value="1"/>
</dbReference>
<dbReference type="OrthoDB" id="348097at2"/>
<dbReference type="AlphaFoldDB" id="A0A4R9K360"/>
<accession>A0A4R9K360</accession>
<sequence>MSDVQKSIQRVLSGDKPALRKSIIIGVGGSGMKGALSVKKWMESSLPNEAFRYLRFVGIDTTDIETSIEAKGAKYRFPSNQFFQEESRMLYIPAPTPAELSLDFLRDKYKNDPSFNWLPNPDVYDISTRAGQGANQTRPLGRLAYFFNEESIRETLIKERDRLASLSTNPKYFQLLDVKEEDRKDEVIKFEIKNGINKYYFKDKISVGRQFITLDPDSTARAILAPQSDKALTIDSFPLDENGYYFEVNPNHFKGQSFTFKTTHMRSSAQISIFITCSIVGGTGNGMILDIAALAKDIFKDFWPTPRIYGILVLPAAFQKVVYNRNARGNAYAALKEIDYFMSGNSFKAVYPSGKEVEVNDQIFDNGMLYLLDIENMASNSLQGRDQVQELTGQFISTFVASTVGGAIEERMVNDSTRVSIYLPKDETSKRKACYNSFGISRVVYPVDKMAQLGFKITAVKLIENFVKEVTPKLLLETMGDLNRGLVRAIRLNCLSFFERLYPDYELDMGVEFKSYKSRLEQFLAKKDAKGAVSLLEMLAKDYGPQEQEKIKNNFISRITKRSQLENDKLKTIITDEINKYTNDPMRGFIFAESIINLILEKLELYQKKYYKEKVSLSRYSVEDFSKCIEACEKQGITNPQLFQQFIAMQDFNYRQLVFEAMLTAAENFVRDLKASLFEIKNKEIVILKEKLLELKKNLEVEIQDGKFEILEKKNPLFFYLINPDEIDAFLKKYFYSRLSIEDLCNEINFLKMDREDDAVQILTTHLIATRGLKILEKKQDEIMGILKSTYSHLLDKPAEEVKAALAEELKSSEDKLDVSDTTQLKIEIENIRSKLFQIIYSKLQGFNFESISIKQVLEEKKITLKKLFDKLDTYSRPYIKIDSLGTDAMEYYRTVTNFPLNTYEEGDDASVAQNNDLPTRMDHYKKRSNSTPDISVETFEAPTVCKPYEMLSIGIMLGFPIFKIASLTESVKDYHTLIAEKSHPLHCFNHPLEDAKYFPDPMRKFNYLNPARLWNGLLAYGILQPGTDGYTYEPGLADRLKEMQAKEDYKSNILNTEKKIMAEGGFESISPKTLVLAIHTFAMLAKTKTGKIGFRKDISSVISDILDGDGTEDRASEKKLTKAEYINKYLATPEFSSMDKLSEFLTKGEPKIKGFIISELKNVISRTKGIEEAGASISLPKSKVQATVLPIFKDQYKFYEYFEKSGSLEWQNLLKDEIVSKLAAKLSSYEFRMDYDPTLLDRTKIQAFLEKEKANLPEVTIWETAVENKIIK</sequence>
<evidence type="ECO:0000313" key="2">
    <source>
        <dbReference type="EMBL" id="TGL59304.1"/>
    </source>
</evidence>
<keyword evidence="1" id="KW-0175">Coiled coil</keyword>
<comment type="caution">
    <text evidence="2">The sequence shown here is derived from an EMBL/GenBank/DDBJ whole genome shotgun (WGS) entry which is preliminary data.</text>
</comment>
<gene>
    <name evidence="2" type="ORF">EHQ58_08635</name>
</gene>
<evidence type="ECO:0008006" key="4">
    <source>
        <dbReference type="Google" id="ProtNLM"/>
    </source>
</evidence>
<name>A0A4R9K360_9LEPT</name>
<dbReference type="Proteomes" id="UP000297693">
    <property type="component" value="Unassembled WGS sequence"/>
</dbReference>
<keyword evidence="3" id="KW-1185">Reference proteome</keyword>
<dbReference type="RefSeq" id="WP_135623493.1">
    <property type="nucleotide sequence ID" value="NZ_RQGD01000024.1"/>
</dbReference>
<evidence type="ECO:0000313" key="3">
    <source>
        <dbReference type="Proteomes" id="UP000297693"/>
    </source>
</evidence>
<evidence type="ECO:0000256" key="1">
    <source>
        <dbReference type="SAM" id="Coils"/>
    </source>
</evidence>
<organism evidence="2 3">
    <name type="scientific">Leptospira ognonensis</name>
    <dbReference type="NCBI Taxonomy" id="2484945"/>
    <lineage>
        <taxon>Bacteria</taxon>
        <taxon>Pseudomonadati</taxon>
        <taxon>Spirochaetota</taxon>
        <taxon>Spirochaetia</taxon>
        <taxon>Leptospirales</taxon>
        <taxon>Leptospiraceae</taxon>
        <taxon>Leptospira</taxon>
    </lineage>
</organism>
<dbReference type="Gene3D" id="3.40.50.1440">
    <property type="entry name" value="Tubulin/FtsZ, GTPase domain"/>
    <property type="match status" value="1"/>
</dbReference>